<protein>
    <submittedName>
        <fullName evidence="2">Uncharacterized protein</fullName>
    </submittedName>
</protein>
<keyword evidence="1" id="KW-0472">Membrane</keyword>
<dbReference type="AlphaFoldDB" id="A0A382UAK9"/>
<proteinExistence type="predicted"/>
<accession>A0A382UAK9</accession>
<sequence>MPEDKTIKSQIPETNFVSTNRIKLLITSLVLLGALCYFAFMAFQG</sequence>
<name>A0A382UAK9_9ZZZZ</name>
<evidence type="ECO:0000256" key="1">
    <source>
        <dbReference type="SAM" id="Phobius"/>
    </source>
</evidence>
<reference evidence="2" key="1">
    <citation type="submission" date="2018-05" db="EMBL/GenBank/DDBJ databases">
        <authorList>
            <person name="Lanie J.A."/>
            <person name="Ng W.-L."/>
            <person name="Kazmierczak K.M."/>
            <person name="Andrzejewski T.M."/>
            <person name="Davidsen T.M."/>
            <person name="Wayne K.J."/>
            <person name="Tettelin H."/>
            <person name="Glass J.I."/>
            <person name="Rusch D."/>
            <person name="Podicherti R."/>
            <person name="Tsui H.-C.T."/>
            <person name="Winkler M.E."/>
        </authorList>
    </citation>
    <scope>NUCLEOTIDE SEQUENCE</scope>
</reference>
<dbReference type="EMBL" id="UINC01142761">
    <property type="protein sequence ID" value="SVD31289.1"/>
    <property type="molecule type" value="Genomic_DNA"/>
</dbReference>
<feature type="non-terminal residue" evidence="2">
    <location>
        <position position="45"/>
    </location>
</feature>
<feature type="transmembrane region" description="Helical" evidence="1">
    <location>
        <begin position="24"/>
        <end position="43"/>
    </location>
</feature>
<gene>
    <name evidence="2" type="ORF">METZ01_LOCUS384143</name>
</gene>
<evidence type="ECO:0000313" key="2">
    <source>
        <dbReference type="EMBL" id="SVD31289.1"/>
    </source>
</evidence>
<keyword evidence="1" id="KW-0812">Transmembrane</keyword>
<keyword evidence="1" id="KW-1133">Transmembrane helix</keyword>
<organism evidence="2">
    <name type="scientific">marine metagenome</name>
    <dbReference type="NCBI Taxonomy" id="408172"/>
    <lineage>
        <taxon>unclassified sequences</taxon>
        <taxon>metagenomes</taxon>
        <taxon>ecological metagenomes</taxon>
    </lineage>
</organism>